<accession>A0AA36EMG8</accession>
<dbReference type="Proteomes" id="UP001177003">
    <property type="component" value="Chromosome 9"/>
</dbReference>
<evidence type="ECO:0000313" key="1">
    <source>
        <dbReference type="EMBL" id="CAI9301093.1"/>
    </source>
</evidence>
<sequence>MNLENQATTVSDIPSRPLLTLVHHPKASCLTKYGKRHKLVAHDEADVHQLRNVISETKEIVHLYLEAFKGWVEQTKEVDKILSYNIDNIVYNVDNIVSDNDEESSREKTATVNTMEEEYLYEFGRLDDL</sequence>
<dbReference type="AlphaFoldDB" id="A0AA36EMG8"/>
<protein>
    <submittedName>
        <fullName evidence="1">Uncharacterized protein</fullName>
    </submittedName>
</protein>
<proteinExistence type="predicted"/>
<evidence type="ECO:0000313" key="2">
    <source>
        <dbReference type="Proteomes" id="UP001177003"/>
    </source>
</evidence>
<gene>
    <name evidence="1" type="ORF">LSALG_LOCUS39672</name>
</gene>
<dbReference type="EMBL" id="OX465085">
    <property type="protein sequence ID" value="CAI9301093.1"/>
    <property type="molecule type" value="Genomic_DNA"/>
</dbReference>
<reference evidence="1" key="1">
    <citation type="submission" date="2023-04" db="EMBL/GenBank/DDBJ databases">
        <authorList>
            <person name="Vijverberg K."/>
            <person name="Xiong W."/>
            <person name="Schranz E."/>
        </authorList>
    </citation>
    <scope>NUCLEOTIDE SEQUENCE</scope>
</reference>
<name>A0AA36EMG8_LACSI</name>
<organism evidence="1 2">
    <name type="scientific">Lactuca saligna</name>
    <name type="common">Willowleaf lettuce</name>
    <dbReference type="NCBI Taxonomy" id="75948"/>
    <lineage>
        <taxon>Eukaryota</taxon>
        <taxon>Viridiplantae</taxon>
        <taxon>Streptophyta</taxon>
        <taxon>Embryophyta</taxon>
        <taxon>Tracheophyta</taxon>
        <taxon>Spermatophyta</taxon>
        <taxon>Magnoliopsida</taxon>
        <taxon>eudicotyledons</taxon>
        <taxon>Gunneridae</taxon>
        <taxon>Pentapetalae</taxon>
        <taxon>asterids</taxon>
        <taxon>campanulids</taxon>
        <taxon>Asterales</taxon>
        <taxon>Asteraceae</taxon>
        <taxon>Cichorioideae</taxon>
        <taxon>Cichorieae</taxon>
        <taxon>Lactucinae</taxon>
        <taxon>Lactuca</taxon>
    </lineage>
</organism>
<keyword evidence="2" id="KW-1185">Reference proteome</keyword>